<dbReference type="InterPro" id="IPR021707">
    <property type="entry name" value="DUF3290"/>
</dbReference>
<feature type="transmembrane region" description="Helical" evidence="1">
    <location>
        <begin position="76"/>
        <end position="94"/>
    </location>
</feature>
<proteinExistence type="predicted"/>
<evidence type="ECO:0000256" key="1">
    <source>
        <dbReference type="SAM" id="Phobius"/>
    </source>
</evidence>
<dbReference type="Pfam" id="PF11694">
    <property type="entry name" value="DUF3290"/>
    <property type="match status" value="1"/>
</dbReference>
<evidence type="ECO:0000313" key="3">
    <source>
        <dbReference type="Proteomes" id="UP000004621"/>
    </source>
</evidence>
<gene>
    <name evidence="2" type="ORF">NEISUBOT_04656</name>
</gene>
<organism evidence="2 3">
    <name type="scientific">Neisseria subflava NJ9703</name>
    <dbReference type="NCBI Taxonomy" id="546268"/>
    <lineage>
        <taxon>Bacteria</taxon>
        <taxon>Pseudomonadati</taxon>
        <taxon>Pseudomonadota</taxon>
        <taxon>Betaproteobacteria</taxon>
        <taxon>Neisseriales</taxon>
        <taxon>Neisseriaceae</taxon>
        <taxon>Neisseria</taxon>
    </lineage>
</organism>
<dbReference type="EMBL" id="ACEO02000007">
    <property type="protein sequence ID" value="EFC51948.1"/>
    <property type="molecule type" value="Genomic_DNA"/>
</dbReference>
<accession>A0A9W5IQV8</accession>
<evidence type="ECO:0000313" key="2">
    <source>
        <dbReference type="EMBL" id="EFC51948.1"/>
    </source>
</evidence>
<protein>
    <recommendedName>
        <fullName evidence="4">DUF3290 domain-containing protein</fullName>
    </recommendedName>
</protein>
<sequence length="174" mass="20514">MFNRQGRLKCKFQTALLPFPNLSNIMKFFSHFYLENHMYFNDYLKYILIFAALVILLLAVSQYLRHRMDTKYRDLSIIALLLLILICGTQYLSYSERQNFAADTSRMVGFLNALIENQKVEKQDIIVNSTRLFNGMIIGIKNQYYEVHFNQDFSAYTLTPINLVNNNIELIDKE</sequence>
<name>A0A9W5IQV8_NEISU</name>
<keyword evidence="1" id="KW-0812">Transmembrane</keyword>
<keyword evidence="1" id="KW-0472">Membrane</keyword>
<feature type="transmembrane region" description="Helical" evidence="1">
    <location>
        <begin position="46"/>
        <end position="64"/>
    </location>
</feature>
<comment type="caution">
    <text evidence="2">The sequence shown here is derived from an EMBL/GenBank/DDBJ whole genome shotgun (WGS) entry which is preliminary data.</text>
</comment>
<evidence type="ECO:0008006" key="4">
    <source>
        <dbReference type="Google" id="ProtNLM"/>
    </source>
</evidence>
<keyword evidence="1" id="KW-1133">Transmembrane helix</keyword>
<reference evidence="2 3" key="1">
    <citation type="submission" date="2010-01" db="EMBL/GenBank/DDBJ databases">
        <authorList>
            <person name="Weinstock G."/>
            <person name="Sodergren E."/>
            <person name="Clifton S."/>
            <person name="Fulton L."/>
            <person name="Fulton B."/>
            <person name="Courtney L."/>
            <person name="Fronick C."/>
            <person name="Harrison M."/>
            <person name="Strong C."/>
            <person name="Farmer C."/>
            <person name="Delahaunty K."/>
            <person name="Markovic C."/>
            <person name="Hall O."/>
            <person name="Minx P."/>
            <person name="Tomlinson C."/>
            <person name="Mitreva M."/>
            <person name="Nelson J."/>
            <person name="Hou S."/>
            <person name="Wollam A."/>
            <person name="Pepin K.H."/>
            <person name="Johnson M."/>
            <person name="Bhonagiri V."/>
            <person name="Nash W.E."/>
            <person name="Warren W."/>
            <person name="Chinwalla A."/>
            <person name="Mardis E.R."/>
            <person name="Wilson R.K."/>
        </authorList>
    </citation>
    <scope>NUCLEOTIDE SEQUENCE [LARGE SCALE GENOMIC DNA]</scope>
    <source>
        <strain evidence="2 3">NJ9703</strain>
    </source>
</reference>
<dbReference type="AlphaFoldDB" id="A0A9W5IQV8"/>
<dbReference type="Proteomes" id="UP000004621">
    <property type="component" value="Unassembled WGS sequence"/>
</dbReference>